<accession>A0ACB5RZC2</accession>
<comment type="caution">
    <text evidence="1">The sequence shown here is derived from an EMBL/GenBank/DDBJ whole genome shotgun (WGS) entry which is preliminary data.</text>
</comment>
<protein>
    <submittedName>
        <fullName evidence="1">Uncharacterized protein K452DRAFT_322935</fullName>
    </submittedName>
</protein>
<dbReference type="Proteomes" id="UP001165186">
    <property type="component" value="Unassembled WGS sequence"/>
</dbReference>
<proteinExistence type="predicted"/>
<evidence type="ECO:0000313" key="1">
    <source>
        <dbReference type="EMBL" id="GME25897.1"/>
    </source>
</evidence>
<name>A0ACB5RZC2_9PEZI</name>
<sequence>MGDEYKSTTGKMTYGSRPADERDPDPVRLTFCAEEDNHLPTLTVAQTLSFAVRATWDARASKNTINMAVGALARCFGLSHVLNTKVGNEAVRGVSGGERRRVSLAEAMVTCPDVLCFDNPTNGLDSSTALELLQMMREFTNQHRCATAMSVYQGSDAMVPLFDKVLVINGGHQVFYGKASEAKPYFESLGFVCPERTTITDFLNSMTAEPELRHVRDRWRLRAPKTPLQFEEDFKKSNYYKDIVHSIVSGKDRDPPAQARETYSLPIYQQVIECSLRQLRVLLSDRGTWMVEAICIVVQSLVLGTLFRDQARATRSFFILSSSLFNSVLVPALQSMSEFGNTFSQRPLVIRQNRYRFYRPVSYGLGLVLTDAIWKIVAISYNIPQYFLTGFQSSADKFFTWFLIAYVEHMALSMVFRAIAVSSPNMGRAVLPVGLMFNLFVLYTGLYVPGPQMQGWLFWLKYCNPLYYAFESAMANEFGNLEYTCSASDLVPQGAEYTSAANQEQYGFSVSNLWRNVGINGAFFVFFALCTGIGMERYRLPAGRLATVFYRGEVNKVSSGHNSRAWDSEKGLLSSDAPSPLSPLSRATTMSKEKVAPQAVSSHNGRVLVWKGISLELKVKNETKKLLDDLSGFVVPGQLTALMGASGAGKTTLLNTIAGRMEVGSLSGELFLDGGPLPKSFRRHMGYVQQQDIHLPTQTVREALKMTARLRQPQIVPVEEKDAHVENVINLLEMDSIADALIGIPGAGLNLEQRKRVTIGVELSARPDILFLDEPSSGLDGQSALTIGRLLRKLADSGQTVLCTIHQPAAELIELFDHLVLLVYGGRLAYDGPLGEKCSTALEYFARESGTPCGKSENPAEYLLRVVGAGSRNTTKDDWAALWRVSDERRGQETQLGRILLASASSDRSSQAEGTYAVPFHVQLVTVLRRTWLYYWRDPDYFVSKLLMNVGNALINGLTFLNSENNQRGAYNRVFSAFMSLIVGPPLGLQAEPRFVALRDIFLLREQASQTYSWIIFVVSAIIIELPYALITSLAYWLLWYFPVGYLTSPSRAGYSFLMYQLFSIFAHSLAQLCAALMPSLNATFMANGFFFMFCNTFAGTLSPRPVTPEAWRWYYNVSPLFYLGEGVTVDVLHDLEIRCDANETSVFQPPRGTSCGTYAQGFLQNATGYLLNPEAISDCRYCRYKDGQSYYTQYGYDFARRYKNVGIFIGFIAFNYTAVIALTYLTKVKKWKRH</sequence>
<keyword evidence="2" id="KW-1185">Reference proteome</keyword>
<gene>
    <name evidence="1" type="primary">g2768</name>
    <name evidence="1" type="ORF">NpPPO83_00002768</name>
</gene>
<dbReference type="EMBL" id="BSXG01000023">
    <property type="protein sequence ID" value="GME25897.1"/>
    <property type="molecule type" value="Genomic_DNA"/>
</dbReference>
<reference evidence="1" key="1">
    <citation type="submission" date="2024-09" db="EMBL/GenBank/DDBJ databases">
        <title>Draft Genome Sequences of Neofusicoccum parvum.</title>
        <authorList>
            <person name="Ashida A."/>
            <person name="Camagna M."/>
            <person name="Tanaka A."/>
            <person name="Takemoto D."/>
        </authorList>
    </citation>
    <scope>NUCLEOTIDE SEQUENCE</scope>
    <source>
        <strain evidence="1">PPO83</strain>
    </source>
</reference>
<organism evidence="1 2">
    <name type="scientific">Neofusicoccum parvum</name>
    <dbReference type="NCBI Taxonomy" id="310453"/>
    <lineage>
        <taxon>Eukaryota</taxon>
        <taxon>Fungi</taxon>
        <taxon>Dikarya</taxon>
        <taxon>Ascomycota</taxon>
        <taxon>Pezizomycotina</taxon>
        <taxon>Dothideomycetes</taxon>
        <taxon>Dothideomycetes incertae sedis</taxon>
        <taxon>Botryosphaeriales</taxon>
        <taxon>Botryosphaeriaceae</taxon>
        <taxon>Neofusicoccum</taxon>
    </lineage>
</organism>
<evidence type="ECO:0000313" key="2">
    <source>
        <dbReference type="Proteomes" id="UP001165186"/>
    </source>
</evidence>